<evidence type="ECO:0000313" key="1">
    <source>
        <dbReference type="EMBL" id="KAG0253822.1"/>
    </source>
</evidence>
<keyword evidence="2" id="KW-1185">Reference proteome</keyword>
<reference evidence="1" key="1">
    <citation type="journal article" date="2020" name="Fungal Divers.">
        <title>Resolving the Mortierellaceae phylogeny through synthesis of multi-gene phylogenetics and phylogenomics.</title>
        <authorList>
            <person name="Vandepol N."/>
            <person name="Liber J."/>
            <person name="Desiro A."/>
            <person name="Na H."/>
            <person name="Kennedy M."/>
            <person name="Barry K."/>
            <person name="Grigoriev I.V."/>
            <person name="Miller A.N."/>
            <person name="O'Donnell K."/>
            <person name="Stajich J.E."/>
            <person name="Bonito G."/>
        </authorList>
    </citation>
    <scope>NUCLEOTIDE SEQUENCE</scope>
    <source>
        <strain evidence="1">NRRL 28262</strain>
    </source>
</reference>
<proteinExistence type="predicted"/>
<organism evidence="1 2">
    <name type="scientific">Linnemannia exigua</name>
    <dbReference type="NCBI Taxonomy" id="604196"/>
    <lineage>
        <taxon>Eukaryota</taxon>
        <taxon>Fungi</taxon>
        <taxon>Fungi incertae sedis</taxon>
        <taxon>Mucoromycota</taxon>
        <taxon>Mortierellomycotina</taxon>
        <taxon>Mortierellomycetes</taxon>
        <taxon>Mortierellales</taxon>
        <taxon>Mortierellaceae</taxon>
        <taxon>Linnemannia</taxon>
    </lineage>
</organism>
<accession>A0AAD4D382</accession>
<protein>
    <submittedName>
        <fullName evidence="1">Uncharacterized protein</fullName>
    </submittedName>
</protein>
<gene>
    <name evidence="1" type="ORF">BGZ95_006194</name>
</gene>
<feature type="non-terminal residue" evidence="1">
    <location>
        <position position="73"/>
    </location>
</feature>
<evidence type="ECO:0000313" key="2">
    <source>
        <dbReference type="Proteomes" id="UP001194580"/>
    </source>
</evidence>
<dbReference type="Proteomes" id="UP001194580">
    <property type="component" value="Unassembled WGS sequence"/>
</dbReference>
<dbReference type="EMBL" id="JAAAIL010002888">
    <property type="protein sequence ID" value="KAG0253822.1"/>
    <property type="molecule type" value="Genomic_DNA"/>
</dbReference>
<name>A0AAD4D382_9FUNG</name>
<sequence length="73" mass="8521">RAAWRTTNNHSSLDTRSTQHSRCWLQDGCPSMAMRMKLMEVTGGREPYLMRSLILRGLVRRLRFLQSIVIARC</sequence>
<dbReference type="AlphaFoldDB" id="A0AAD4D382"/>
<comment type="caution">
    <text evidence="1">The sequence shown here is derived from an EMBL/GenBank/DDBJ whole genome shotgun (WGS) entry which is preliminary data.</text>
</comment>
<feature type="non-terminal residue" evidence="1">
    <location>
        <position position="1"/>
    </location>
</feature>